<feature type="binding site" evidence="15">
    <location>
        <position position="203"/>
    </location>
    <ligand>
        <name>Fe cation</name>
        <dbReference type="ChEBI" id="CHEBI:24875"/>
        <label>2</label>
    </ligand>
</feature>
<dbReference type="GO" id="GO:0046872">
    <property type="term" value="F:metal ion binding"/>
    <property type="evidence" value="ECO:0007669"/>
    <property type="project" value="UniProtKB-KW"/>
</dbReference>
<dbReference type="PIRSF" id="PIRSF000346">
    <property type="entry name" value="Dlt9_acylACP_des"/>
    <property type="match status" value="1"/>
</dbReference>
<evidence type="ECO:0000256" key="13">
    <source>
        <dbReference type="ARBA" id="ARBA00023098"/>
    </source>
</evidence>
<feature type="binding site" evidence="15">
    <location>
        <position position="292"/>
    </location>
    <ligand>
        <name>Fe cation</name>
        <dbReference type="ChEBI" id="CHEBI:24875"/>
        <label>2</label>
    </ligand>
</feature>
<sequence length="421" mass="48101">MQEMGVKVMNPVIFHECPKWAALSLPPKITKKSQYPSPKFFMSSTHLHFHTKLFYCLLFYKSTEAGNVNKKTLGSGPAAPRSRPRYYKEESDNVDEIFKSMEDWATHNILPLLKPAKDCWQPQDFLPDPSSPGDGFYDQIKQLQARTKDIPDDYFVVLVGNMITEEALPSYHSRLNSTRIFHDNTGIDTSPWAVWARGWSAEENRHGDLLNKYLYLSARVDMKQVETTIQYLIATGLDVGISSNPYVWTIYTSFQERATAICHGNTAKMAMLHGEAKLAQICGIISSDEKRHAGAYTKMAGKLFELDPNEMLLAFAYMMRRKISMPAHLMYDGHDHHLFHHFSSVASRIGVYTASEYRGILEHFLGRWNVEKLAGLSSEGREAQEYVCGLPRIIRKLEERAKSKAEEAPPVPFSWIFHRKV</sequence>
<proteinExistence type="inferred from homology"/>
<dbReference type="GO" id="GO:0009570">
    <property type="term" value="C:chloroplast stroma"/>
    <property type="evidence" value="ECO:0007669"/>
    <property type="project" value="TreeGrafter"/>
</dbReference>
<comment type="subcellular location">
    <subcellularLocation>
        <location evidence="2">Plastid</location>
        <location evidence="2">Chloroplast</location>
    </subcellularLocation>
</comment>
<keyword evidence="11" id="KW-0560">Oxidoreductase</keyword>
<gene>
    <name evidence="17" type="primary">LOC107407032</name>
</gene>
<evidence type="ECO:0000256" key="6">
    <source>
        <dbReference type="ARBA" id="ARBA00022528"/>
    </source>
</evidence>
<protein>
    <submittedName>
        <fullName evidence="17">Stearoyl-[acyl-carrier-protein] 9-desaturase, chloroplastic isoform X1</fullName>
    </submittedName>
</protein>
<keyword evidence="13" id="KW-0443">Lipid metabolism</keyword>
<dbReference type="Pfam" id="PF03405">
    <property type="entry name" value="FA_desaturase_2"/>
    <property type="match status" value="1"/>
</dbReference>
<evidence type="ECO:0000313" key="16">
    <source>
        <dbReference type="Proteomes" id="UP001652623"/>
    </source>
</evidence>
<dbReference type="Proteomes" id="UP001652623">
    <property type="component" value="Chromosome 1"/>
</dbReference>
<dbReference type="RefSeq" id="XP_015869740.2">
    <property type="nucleotide sequence ID" value="XM_016014254.4"/>
</dbReference>
<name>A0A6P3YZQ2_ZIZJJ</name>
<dbReference type="SUPFAM" id="SSF47240">
    <property type="entry name" value="Ferritin-like"/>
    <property type="match status" value="1"/>
</dbReference>
<evidence type="ECO:0000256" key="4">
    <source>
        <dbReference type="ARBA" id="ARBA00008749"/>
    </source>
</evidence>
<evidence type="ECO:0000256" key="14">
    <source>
        <dbReference type="ARBA" id="ARBA00023160"/>
    </source>
</evidence>
<dbReference type="InterPro" id="IPR009078">
    <property type="entry name" value="Ferritin-like_SF"/>
</dbReference>
<evidence type="ECO:0000256" key="3">
    <source>
        <dbReference type="ARBA" id="ARBA00004872"/>
    </source>
</evidence>
<evidence type="ECO:0000313" key="17">
    <source>
        <dbReference type="RefSeq" id="XP_015869740.2"/>
    </source>
</evidence>
<dbReference type="InParanoid" id="A0A6P3YZQ2"/>
<keyword evidence="14" id="KW-0275">Fatty acid biosynthesis</keyword>
<evidence type="ECO:0000256" key="2">
    <source>
        <dbReference type="ARBA" id="ARBA00004229"/>
    </source>
</evidence>
<keyword evidence="5" id="KW-0444">Lipid biosynthesis</keyword>
<reference evidence="16" key="1">
    <citation type="submission" date="2025-05" db="UniProtKB">
        <authorList>
            <consortium name="RefSeq"/>
        </authorList>
    </citation>
    <scope>NUCLEOTIDE SEQUENCE [LARGE SCALE GENOMIC DNA]</scope>
</reference>
<evidence type="ECO:0000256" key="12">
    <source>
        <dbReference type="ARBA" id="ARBA00023004"/>
    </source>
</evidence>
<evidence type="ECO:0000256" key="11">
    <source>
        <dbReference type="ARBA" id="ARBA00023002"/>
    </source>
</evidence>
<comment type="pathway">
    <text evidence="3">Lipid metabolism; fatty acid metabolism.</text>
</comment>
<comment type="similarity">
    <text evidence="4">Belongs to the fatty acid desaturase type 2 family.</text>
</comment>
<comment type="cofactor">
    <cofactor evidence="15">
        <name>Fe cation</name>
        <dbReference type="ChEBI" id="CHEBI:24875"/>
    </cofactor>
    <text evidence="15">Binds 2 iron ions per subunit.</text>
</comment>
<dbReference type="GeneID" id="107407032"/>
<feature type="binding site" evidence="15">
    <location>
        <position position="256"/>
    </location>
    <ligand>
        <name>Fe cation</name>
        <dbReference type="ChEBI" id="CHEBI:24875"/>
        <label>2</label>
    </ligand>
</feature>
<evidence type="ECO:0000256" key="5">
    <source>
        <dbReference type="ARBA" id="ARBA00022516"/>
    </source>
</evidence>
<feature type="binding site" evidence="15">
    <location>
        <position position="289"/>
    </location>
    <ligand>
        <name>Fe cation</name>
        <dbReference type="ChEBI" id="CHEBI:24875"/>
        <label>2</label>
    </ligand>
</feature>
<keyword evidence="12 15" id="KW-0408">Iron</keyword>
<dbReference type="KEGG" id="zju:107407032"/>
<evidence type="ECO:0000256" key="15">
    <source>
        <dbReference type="PIRSR" id="PIRSR000346-1"/>
    </source>
</evidence>
<accession>A0A6P3YZQ2</accession>
<organism evidence="16 17">
    <name type="scientific">Ziziphus jujuba</name>
    <name type="common">Chinese jujube</name>
    <name type="synonym">Ziziphus sativa</name>
    <dbReference type="NCBI Taxonomy" id="326968"/>
    <lineage>
        <taxon>Eukaryota</taxon>
        <taxon>Viridiplantae</taxon>
        <taxon>Streptophyta</taxon>
        <taxon>Embryophyta</taxon>
        <taxon>Tracheophyta</taxon>
        <taxon>Spermatophyta</taxon>
        <taxon>Magnoliopsida</taxon>
        <taxon>eudicotyledons</taxon>
        <taxon>Gunneridae</taxon>
        <taxon>Pentapetalae</taxon>
        <taxon>rosids</taxon>
        <taxon>fabids</taxon>
        <taxon>Rosales</taxon>
        <taxon>Rhamnaceae</taxon>
        <taxon>Paliureae</taxon>
        <taxon>Ziziphus</taxon>
    </lineage>
</organism>
<feature type="binding site" evidence="15">
    <location>
        <position position="165"/>
    </location>
    <ligand>
        <name>Fe cation</name>
        <dbReference type="ChEBI" id="CHEBI:24875"/>
        <label>1</label>
    </ligand>
</feature>
<evidence type="ECO:0000256" key="8">
    <source>
        <dbReference type="ARBA" id="ARBA00022723"/>
    </source>
</evidence>
<evidence type="ECO:0000256" key="7">
    <source>
        <dbReference type="ARBA" id="ARBA00022640"/>
    </source>
</evidence>
<feature type="binding site" evidence="15">
    <location>
        <position position="206"/>
    </location>
    <ligand>
        <name>Fe cation</name>
        <dbReference type="ChEBI" id="CHEBI:24875"/>
        <label>1</label>
    </ligand>
</feature>
<evidence type="ECO:0000256" key="1">
    <source>
        <dbReference type="ARBA" id="ARBA00001954"/>
    </source>
</evidence>
<dbReference type="Gene3D" id="1.10.620.20">
    <property type="entry name" value="Ribonucleotide Reductase, subunit A"/>
    <property type="match status" value="1"/>
</dbReference>
<evidence type="ECO:0000256" key="10">
    <source>
        <dbReference type="ARBA" id="ARBA00022946"/>
    </source>
</evidence>
<keyword evidence="9" id="KW-0276">Fatty acid metabolism</keyword>
<dbReference type="PANTHER" id="PTHR31155:SF27">
    <property type="entry name" value="STEAROYL-[ACYL-CARRIER-PROTEIN] 9-DESATURASE 5, CHLOROPLASTIC"/>
    <property type="match status" value="1"/>
</dbReference>
<keyword evidence="8 15" id="KW-0479">Metal-binding</keyword>
<dbReference type="GO" id="GO:0006633">
    <property type="term" value="P:fatty acid biosynthetic process"/>
    <property type="evidence" value="ECO:0007669"/>
    <property type="project" value="UniProtKB-KW"/>
</dbReference>
<dbReference type="PANTHER" id="PTHR31155">
    <property type="entry name" value="ACYL- ACYL-CARRIER-PROTEIN DESATURASE-RELATED"/>
    <property type="match status" value="1"/>
</dbReference>
<comment type="cofactor">
    <cofactor evidence="1">
        <name>Fe(2+)</name>
        <dbReference type="ChEBI" id="CHEBI:29033"/>
    </cofactor>
</comment>
<reference evidence="17" key="2">
    <citation type="submission" date="2025-08" db="UniProtKB">
        <authorList>
            <consortium name="RefSeq"/>
        </authorList>
    </citation>
    <scope>IDENTIFICATION</scope>
    <source>
        <tissue evidence="17">Seedling</tissue>
    </source>
</reference>
<dbReference type="InterPro" id="IPR012348">
    <property type="entry name" value="RNR-like"/>
</dbReference>
<keyword evidence="7" id="KW-0934">Plastid</keyword>
<dbReference type="GO" id="GO:0045300">
    <property type="term" value="F:stearoyl-[ACP] desaturase activity"/>
    <property type="evidence" value="ECO:0007669"/>
    <property type="project" value="InterPro"/>
</dbReference>
<keyword evidence="6" id="KW-0150">Chloroplast</keyword>
<keyword evidence="10" id="KW-0809">Transit peptide</keyword>
<dbReference type="AlphaFoldDB" id="A0A6P3YZQ2"/>
<feature type="binding site" evidence="15">
    <location>
        <position position="203"/>
    </location>
    <ligand>
        <name>Fe cation</name>
        <dbReference type="ChEBI" id="CHEBI:24875"/>
        <label>1</label>
    </ligand>
</feature>
<evidence type="ECO:0000256" key="9">
    <source>
        <dbReference type="ARBA" id="ARBA00022832"/>
    </source>
</evidence>
<feature type="binding site" evidence="15">
    <location>
        <position position="289"/>
    </location>
    <ligand>
        <name>Fe cation</name>
        <dbReference type="ChEBI" id="CHEBI:24875"/>
        <label>1</label>
    </ligand>
</feature>
<keyword evidence="16" id="KW-1185">Reference proteome</keyword>
<dbReference type="CDD" id="cd01050">
    <property type="entry name" value="Acyl_ACP_Desat"/>
    <property type="match status" value="1"/>
</dbReference>
<dbReference type="InterPro" id="IPR005067">
    <property type="entry name" value="Fatty_acid_desaturase-2"/>
</dbReference>